<dbReference type="SUPFAM" id="SSF52540">
    <property type="entry name" value="P-loop containing nucleoside triphosphate hydrolases"/>
    <property type="match status" value="1"/>
</dbReference>
<reference evidence="2 3" key="1">
    <citation type="submission" date="2024-06" db="EMBL/GenBank/DDBJ databases">
        <authorList>
            <person name="Kraege A."/>
            <person name="Thomma B."/>
        </authorList>
    </citation>
    <scope>NUCLEOTIDE SEQUENCE [LARGE SCALE GENOMIC DNA]</scope>
</reference>
<comment type="caution">
    <text evidence="2">The sequence shown here is derived from an EMBL/GenBank/DDBJ whole genome shotgun (WGS) entry which is preliminary data.</text>
</comment>
<evidence type="ECO:0000313" key="2">
    <source>
        <dbReference type="EMBL" id="CAL5225184.1"/>
    </source>
</evidence>
<dbReference type="InterPro" id="IPR001650">
    <property type="entry name" value="Helicase_C-like"/>
</dbReference>
<sequence length="199" mass="21259">MEDRFLRLLELLTGPNKKNKALVLVSNQELCDNLFQDLLKMGYPCLSLHEGKDQGDQESNINDFKTDVCSLLVATDEAASGLDGMQLDLSAMTLPTIMRKGAGNQGIAVVFIASEDDKFAPELVQALKVFGAPIPEDLQALADKVAERREAGVVQEDAHPDAHQEAAEDAVAAANPHTRLITAAQAAANALSQKGALPV</sequence>
<dbReference type="Gene3D" id="3.40.50.300">
    <property type="entry name" value="P-loop containing nucleotide triphosphate hydrolases"/>
    <property type="match status" value="1"/>
</dbReference>
<dbReference type="Proteomes" id="UP001497392">
    <property type="component" value="Unassembled WGS sequence"/>
</dbReference>
<dbReference type="EMBL" id="CAXHTA020000012">
    <property type="protein sequence ID" value="CAL5225184.1"/>
    <property type="molecule type" value="Genomic_DNA"/>
</dbReference>
<dbReference type="PANTHER" id="PTHR47958">
    <property type="entry name" value="ATP-DEPENDENT RNA HELICASE DBP3"/>
    <property type="match status" value="1"/>
</dbReference>
<evidence type="ECO:0000259" key="1">
    <source>
        <dbReference type="PROSITE" id="PS51194"/>
    </source>
</evidence>
<dbReference type="InterPro" id="IPR027417">
    <property type="entry name" value="P-loop_NTPase"/>
</dbReference>
<keyword evidence="3" id="KW-1185">Reference proteome</keyword>
<evidence type="ECO:0000313" key="3">
    <source>
        <dbReference type="Proteomes" id="UP001497392"/>
    </source>
</evidence>
<gene>
    <name evidence="2" type="primary">g7966</name>
    <name evidence="2" type="ORF">VP750_LOCUS6843</name>
</gene>
<dbReference type="Pfam" id="PF00271">
    <property type="entry name" value="Helicase_C"/>
    <property type="match status" value="1"/>
</dbReference>
<accession>A0ABP1G1S3</accession>
<proteinExistence type="predicted"/>
<dbReference type="PROSITE" id="PS51194">
    <property type="entry name" value="HELICASE_CTER"/>
    <property type="match status" value="1"/>
</dbReference>
<organism evidence="2 3">
    <name type="scientific">Coccomyxa viridis</name>
    <dbReference type="NCBI Taxonomy" id="1274662"/>
    <lineage>
        <taxon>Eukaryota</taxon>
        <taxon>Viridiplantae</taxon>
        <taxon>Chlorophyta</taxon>
        <taxon>core chlorophytes</taxon>
        <taxon>Trebouxiophyceae</taxon>
        <taxon>Trebouxiophyceae incertae sedis</taxon>
        <taxon>Coccomyxaceae</taxon>
        <taxon>Coccomyxa</taxon>
    </lineage>
</organism>
<protein>
    <submittedName>
        <fullName evidence="2">G7966 protein</fullName>
    </submittedName>
</protein>
<name>A0ABP1G1S3_9CHLO</name>
<feature type="domain" description="Helicase C-terminal" evidence="1">
    <location>
        <begin position="4"/>
        <end position="182"/>
    </location>
</feature>